<dbReference type="PANTHER" id="PTHR34883">
    <property type="entry name" value="SERINE-RICH PROTEIN, PUTATIVE-RELATED-RELATED"/>
    <property type="match status" value="1"/>
</dbReference>
<feature type="compositionally biased region" description="Low complexity" evidence="1">
    <location>
        <begin position="175"/>
        <end position="192"/>
    </location>
</feature>
<dbReference type="InterPro" id="IPR008972">
    <property type="entry name" value="Cupredoxin"/>
</dbReference>
<evidence type="ECO:0000256" key="2">
    <source>
        <dbReference type="SAM" id="SignalP"/>
    </source>
</evidence>
<organism evidence="3 4">
    <name type="scientific">Crepidotus variabilis</name>
    <dbReference type="NCBI Taxonomy" id="179855"/>
    <lineage>
        <taxon>Eukaryota</taxon>
        <taxon>Fungi</taxon>
        <taxon>Dikarya</taxon>
        <taxon>Basidiomycota</taxon>
        <taxon>Agaricomycotina</taxon>
        <taxon>Agaricomycetes</taxon>
        <taxon>Agaricomycetidae</taxon>
        <taxon>Agaricales</taxon>
        <taxon>Agaricineae</taxon>
        <taxon>Crepidotaceae</taxon>
        <taxon>Crepidotus</taxon>
    </lineage>
</organism>
<feature type="signal peptide" evidence="2">
    <location>
        <begin position="1"/>
        <end position="19"/>
    </location>
</feature>
<dbReference type="Gene3D" id="2.60.40.420">
    <property type="entry name" value="Cupredoxins - blue copper proteins"/>
    <property type="match status" value="1"/>
</dbReference>
<dbReference type="SUPFAM" id="SSF49503">
    <property type="entry name" value="Cupredoxins"/>
    <property type="match status" value="1"/>
</dbReference>
<feature type="region of interest" description="Disordered" evidence="1">
    <location>
        <begin position="140"/>
        <end position="192"/>
    </location>
</feature>
<dbReference type="EMBL" id="MU157883">
    <property type="protein sequence ID" value="KAF9525532.1"/>
    <property type="molecule type" value="Genomic_DNA"/>
</dbReference>
<reference evidence="3" key="1">
    <citation type="submission" date="2020-11" db="EMBL/GenBank/DDBJ databases">
        <authorList>
            <consortium name="DOE Joint Genome Institute"/>
            <person name="Ahrendt S."/>
            <person name="Riley R."/>
            <person name="Andreopoulos W."/>
            <person name="Labutti K."/>
            <person name="Pangilinan J."/>
            <person name="Ruiz-Duenas F.J."/>
            <person name="Barrasa J.M."/>
            <person name="Sanchez-Garcia M."/>
            <person name="Camarero S."/>
            <person name="Miyauchi S."/>
            <person name="Serrano A."/>
            <person name="Linde D."/>
            <person name="Babiker R."/>
            <person name="Drula E."/>
            <person name="Ayuso-Fernandez I."/>
            <person name="Pacheco R."/>
            <person name="Padilla G."/>
            <person name="Ferreira P."/>
            <person name="Barriuso J."/>
            <person name="Kellner H."/>
            <person name="Castanera R."/>
            <person name="Alfaro M."/>
            <person name="Ramirez L."/>
            <person name="Pisabarro A.G."/>
            <person name="Kuo A."/>
            <person name="Tritt A."/>
            <person name="Lipzen A."/>
            <person name="He G."/>
            <person name="Yan M."/>
            <person name="Ng V."/>
            <person name="Cullen D."/>
            <person name="Martin F."/>
            <person name="Rosso M.-N."/>
            <person name="Henrissat B."/>
            <person name="Hibbett D."/>
            <person name="Martinez A.T."/>
            <person name="Grigoriev I.V."/>
        </authorList>
    </citation>
    <scope>NUCLEOTIDE SEQUENCE</scope>
    <source>
        <strain evidence="3">CBS 506.95</strain>
    </source>
</reference>
<dbReference type="PANTHER" id="PTHR34883:SF15">
    <property type="entry name" value="EXTRACELLULAR SERINE-RICH PROTEIN"/>
    <property type="match status" value="1"/>
</dbReference>
<gene>
    <name evidence="3" type="ORF">CPB83DRAFT_859423</name>
</gene>
<evidence type="ECO:0000313" key="3">
    <source>
        <dbReference type="EMBL" id="KAF9525532.1"/>
    </source>
</evidence>
<feature type="chain" id="PRO_5040221262" description="Extracellular serine-rich protein" evidence="2">
    <location>
        <begin position="20"/>
        <end position="213"/>
    </location>
</feature>
<accession>A0A9P6EAK1</accession>
<dbReference type="CDD" id="cd00920">
    <property type="entry name" value="Cupredoxin"/>
    <property type="match status" value="1"/>
</dbReference>
<evidence type="ECO:0000256" key="1">
    <source>
        <dbReference type="SAM" id="MobiDB-lite"/>
    </source>
</evidence>
<name>A0A9P6EAK1_9AGAR</name>
<dbReference type="OrthoDB" id="1921208at2759"/>
<evidence type="ECO:0000313" key="4">
    <source>
        <dbReference type="Proteomes" id="UP000807306"/>
    </source>
</evidence>
<feature type="compositionally biased region" description="Low complexity" evidence="1">
    <location>
        <begin position="140"/>
        <end position="166"/>
    </location>
</feature>
<keyword evidence="4" id="KW-1185">Reference proteome</keyword>
<sequence>MRFTSVAAAVSTFVAAVSAADFNITVGKDGGKTFNPAQITGVQQGDVVRFQFVSGSHSATQSTFDQPCVSKPGGVDSGFLPATANATTFPEWSIQINNVSAPMWFYCARAPHCTGSGMVFAINPTANKTFAAYQAKATSGATNSPASSGATASTPSSTGVTSTPGNAGPGGVGGSSNSSSSNPNAAPGSASSTRSSLTLSVLAGAAVVAGLWL</sequence>
<evidence type="ECO:0008006" key="5">
    <source>
        <dbReference type="Google" id="ProtNLM"/>
    </source>
</evidence>
<dbReference type="InterPro" id="IPR052953">
    <property type="entry name" value="Ser-rich/MCO-related"/>
</dbReference>
<protein>
    <recommendedName>
        <fullName evidence="5">Extracellular serine-rich protein</fullName>
    </recommendedName>
</protein>
<comment type="caution">
    <text evidence="3">The sequence shown here is derived from an EMBL/GenBank/DDBJ whole genome shotgun (WGS) entry which is preliminary data.</text>
</comment>
<dbReference type="Proteomes" id="UP000807306">
    <property type="component" value="Unassembled WGS sequence"/>
</dbReference>
<proteinExistence type="predicted"/>
<keyword evidence="2" id="KW-0732">Signal</keyword>
<dbReference type="AlphaFoldDB" id="A0A9P6EAK1"/>